<evidence type="ECO:0000313" key="3">
    <source>
        <dbReference type="EnsemblPlants" id="TuG1812G0200003553.01.T01"/>
    </source>
</evidence>
<organism evidence="3 4">
    <name type="scientific">Triticum urartu</name>
    <name type="common">Red wild einkorn</name>
    <name type="synonym">Crithodium urartu</name>
    <dbReference type="NCBI Taxonomy" id="4572"/>
    <lineage>
        <taxon>Eukaryota</taxon>
        <taxon>Viridiplantae</taxon>
        <taxon>Streptophyta</taxon>
        <taxon>Embryophyta</taxon>
        <taxon>Tracheophyta</taxon>
        <taxon>Spermatophyta</taxon>
        <taxon>Magnoliopsida</taxon>
        <taxon>Liliopsida</taxon>
        <taxon>Poales</taxon>
        <taxon>Poaceae</taxon>
        <taxon>BOP clade</taxon>
        <taxon>Pooideae</taxon>
        <taxon>Triticodae</taxon>
        <taxon>Triticeae</taxon>
        <taxon>Triticinae</taxon>
        <taxon>Triticum</taxon>
    </lineage>
</organism>
<reference evidence="4" key="1">
    <citation type="journal article" date="2013" name="Nature">
        <title>Draft genome of the wheat A-genome progenitor Triticum urartu.</title>
        <authorList>
            <person name="Ling H.Q."/>
            <person name="Zhao S."/>
            <person name="Liu D."/>
            <person name="Wang J."/>
            <person name="Sun H."/>
            <person name="Zhang C."/>
            <person name="Fan H."/>
            <person name="Li D."/>
            <person name="Dong L."/>
            <person name="Tao Y."/>
            <person name="Gao C."/>
            <person name="Wu H."/>
            <person name="Li Y."/>
            <person name="Cui Y."/>
            <person name="Guo X."/>
            <person name="Zheng S."/>
            <person name="Wang B."/>
            <person name="Yu K."/>
            <person name="Liang Q."/>
            <person name="Yang W."/>
            <person name="Lou X."/>
            <person name="Chen J."/>
            <person name="Feng M."/>
            <person name="Jian J."/>
            <person name="Zhang X."/>
            <person name="Luo G."/>
            <person name="Jiang Y."/>
            <person name="Liu J."/>
            <person name="Wang Z."/>
            <person name="Sha Y."/>
            <person name="Zhang B."/>
            <person name="Wu H."/>
            <person name="Tang D."/>
            <person name="Shen Q."/>
            <person name="Xue P."/>
            <person name="Zou S."/>
            <person name="Wang X."/>
            <person name="Liu X."/>
            <person name="Wang F."/>
            <person name="Yang Y."/>
            <person name="An X."/>
            <person name="Dong Z."/>
            <person name="Zhang K."/>
            <person name="Zhang X."/>
            <person name="Luo M.C."/>
            <person name="Dvorak J."/>
            <person name="Tong Y."/>
            <person name="Wang J."/>
            <person name="Yang H."/>
            <person name="Li Z."/>
            <person name="Wang D."/>
            <person name="Zhang A."/>
            <person name="Wang J."/>
        </authorList>
    </citation>
    <scope>NUCLEOTIDE SEQUENCE</scope>
    <source>
        <strain evidence="4">cv. G1812</strain>
    </source>
</reference>
<dbReference type="AlphaFoldDB" id="A0A8R7PGH8"/>
<feature type="signal peptide" evidence="2">
    <location>
        <begin position="1"/>
        <end position="32"/>
    </location>
</feature>
<name>A0A8R7PGH8_TRIUA</name>
<feature type="region of interest" description="Disordered" evidence="1">
    <location>
        <begin position="46"/>
        <end position="129"/>
    </location>
</feature>
<reference evidence="3" key="2">
    <citation type="submission" date="2018-03" db="EMBL/GenBank/DDBJ databases">
        <title>The Triticum urartu genome reveals the dynamic nature of wheat genome evolution.</title>
        <authorList>
            <person name="Ling H."/>
            <person name="Ma B."/>
            <person name="Shi X."/>
            <person name="Liu H."/>
            <person name="Dong L."/>
            <person name="Sun H."/>
            <person name="Cao Y."/>
            <person name="Gao Q."/>
            <person name="Zheng S."/>
            <person name="Li Y."/>
            <person name="Yu Y."/>
            <person name="Du H."/>
            <person name="Qi M."/>
            <person name="Li Y."/>
            <person name="Yu H."/>
            <person name="Cui Y."/>
            <person name="Wang N."/>
            <person name="Chen C."/>
            <person name="Wu H."/>
            <person name="Zhao Y."/>
            <person name="Zhang J."/>
            <person name="Li Y."/>
            <person name="Zhou W."/>
            <person name="Zhang B."/>
            <person name="Hu W."/>
            <person name="Eijk M."/>
            <person name="Tang J."/>
            <person name="Witsenboer H."/>
            <person name="Zhao S."/>
            <person name="Li Z."/>
            <person name="Zhang A."/>
            <person name="Wang D."/>
            <person name="Liang C."/>
        </authorList>
    </citation>
    <scope>NUCLEOTIDE SEQUENCE [LARGE SCALE GENOMIC DNA]</scope>
    <source>
        <strain evidence="3">cv. G1812</strain>
    </source>
</reference>
<feature type="chain" id="PRO_5035763112" description="Transmembrane protein" evidence="2">
    <location>
        <begin position="33"/>
        <end position="129"/>
    </location>
</feature>
<sequence length="129" mass="13120">MSNSAALAPASRSRVAVFLAFSLVWLSSHVLAAGHPDYADALAKSFSSSRGRGPAACRRTRPSSGGPTPPCPTARPQTLTSPAATTTAATTSSLISPWLSPRPCCLGASSSTAGGWRGAFTTRAPRYGG</sequence>
<keyword evidence="2" id="KW-0732">Signal</keyword>
<dbReference type="Proteomes" id="UP000015106">
    <property type="component" value="Chromosome 2"/>
</dbReference>
<dbReference type="EnsemblPlants" id="TuG1812G0200003553.01.T01">
    <property type="protein sequence ID" value="TuG1812G0200003553.01.T01"/>
    <property type="gene ID" value="TuG1812G0200003553.01"/>
</dbReference>
<evidence type="ECO:0000256" key="1">
    <source>
        <dbReference type="SAM" id="MobiDB-lite"/>
    </source>
</evidence>
<accession>A0A8R7PGH8</accession>
<evidence type="ECO:0000256" key="2">
    <source>
        <dbReference type="SAM" id="SignalP"/>
    </source>
</evidence>
<evidence type="ECO:0000313" key="4">
    <source>
        <dbReference type="Proteomes" id="UP000015106"/>
    </source>
</evidence>
<protein>
    <recommendedName>
        <fullName evidence="5">Transmembrane protein</fullName>
    </recommendedName>
</protein>
<reference evidence="3" key="3">
    <citation type="submission" date="2022-06" db="UniProtKB">
        <authorList>
            <consortium name="EnsemblPlants"/>
        </authorList>
    </citation>
    <scope>IDENTIFICATION</scope>
</reference>
<proteinExistence type="predicted"/>
<feature type="compositionally biased region" description="Low complexity" evidence="1">
    <location>
        <begin position="78"/>
        <end position="97"/>
    </location>
</feature>
<evidence type="ECO:0008006" key="5">
    <source>
        <dbReference type="Google" id="ProtNLM"/>
    </source>
</evidence>
<dbReference type="Gramene" id="TuG1812G0200003553.01.T01">
    <property type="protein sequence ID" value="TuG1812G0200003553.01.T01"/>
    <property type="gene ID" value="TuG1812G0200003553.01"/>
</dbReference>
<keyword evidence="4" id="KW-1185">Reference proteome</keyword>